<dbReference type="InterPro" id="IPR025252">
    <property type="entry name" value="DUF4200"/>
</dbReference>
<keyword evidence="1 2" id="KW-0175">Coiled coil</keyword>
<dbReference type="GO" id="GO:0005856">
    <property type="term" value="C:cytoskeleton"/>
    <property type="evidence" value="ECO:0007669"/>
    <property type="project" value="UniProtKB-ARBA"/>
</dbReference>
<dbReference type="PANTHER" id="PTHR21683">
    <property type="entry name" value="COILED-COIL DOMAIN-CONTAINING PROTEIN 42 LIKE-2-LIKE-RELATED"/>
    <property type="match status" value="1"/>
</dbReference>
<feature type="region of interest" description="Disordered" evidence="3">
    <location>
        <begin position="301"/>
        <end position="332"/>
    </location>
</feature>
<protein>
    <submittedName>
        <fullName evidence="5">CC42M protein</fullName>
    </submittedName>
</protein>
<evidence type="ECO:0000259" key="4">
    <source>
        <dbReference type="Pfam" id="PF13863"/>
    </source>
</evidence>
<dbReference type="AlphaFoldDB" id="A0A7K9TCF5"/>
<organism evidence="5 6">
    <name type="scientific">Galbula dea</name>
    <dbReference type="NCBI Taxonomy" id="1109041"/>
    <lineage>
        <taxon>Eukaryota</taxon>
        <taxon>Metazoa</taxon>
        <taxon>Chordata</taxon>
        <taxon>Craniata</taxon>
        <taxon>Vertebrata</taxon>
        <taxon>Euteleostomi</taxon>
        <taxon>Archelosauria</taxon>
        <taxon>Archosauria</taxon>
        <taxon>Dinosauria</taxon>
        <taxon>Saurischia</taxon>
        <taxon>Theropoda</taxon>
        <taxon>Coelurosauria</taxon>
        <taxon>Aves</taxon>
        <taxon>Neognathae</taxon>
        <taxon>Neoaves</taxon>
        <taxon>Telluraves</taxon>
        <taxon>Coraciimorphae</taxon>
        <taxon>Piciformes</taxon>
        <taxon>Galbulidae</taxon>
        <taxon>Galbula</taxon>
    </lineage>
</organism>
<dbReference type="Proteomes" id="UP000566440">
    <property type="component" value="Unassembled WGS sequence"/>
</dbReference>
<evidence type="ECO:0000313" key="6">
    <source>
        <dbReference type="Proteomes" id="UP000566440"/>
    </source>
</evidence>
<evidence type="ECO:0000256" key="2">
    <source>
        <dbReference type="SAM" id="Coils"/>
    </source>
</evidence>
<evidence type="ECO:0000256" key="1">
    <source>
        <dbReference type="ARBA" id="ARBA00023054"/>
    </source>
</evidence>
<dbReference type="InterPro" id="IPR051147">
    <property type="entry name" value="CFAP_domain-containing"/>
</dbReference>
<evidence type="ECO:0000256" key="3">
    <source>
        <dbReference type="SAM" id="MobiDB-lite"/>
    </source>
</evidence>
<comment type="caution">
    <text evidence="5">The sequence shown here is derived from an EMBL/GenBank/DDBJ whole genome shotgun (WGS) entry which is preliminary data.</text>
</comment>
<dbReference type="EMBL" id="VWZX01009364">
    <property type="protein sequence ID" value="NXI46239.1"/>
    <property type="molecule type" value="Genomic_DNA"/>
</dbReference>
<accession>A0A7K9TCF5</accession>
<feature type="non-terminal residue" evidence="5">
    <location>
        <position position="1"/>
    </location>
</feature>
<feature type="coiled-coil region" evidence="2">
    <location>
        <begin position="182"/>
        <end position="234"/>
    </location>
</feature>
<sequence length="332" mass="38221">MAFSLQGNLHTAFQEKLQLPMVPRWDSAMLLPSTHLLMKRREVAEVDRALQSQREEFQQRMERVGQRWQQLRKREEQLRDVTLKFNTFLKASSARQEQALQRAEEERGRVTEQGVELARLRQRLERLLRHRERLAQSLQRHRIFGDYLQAVLARMGQFQDVPAMLAHFKALAEAGADLAQQAEARQEEIEQGSAQLQQYQEEVSRELLSTSNELVQLRARLEAARHDVLQEESQWAHVQSMAIQKTQLLGQLKLAVLNLFQLVSVRLNVPTDVALEDTEAQLDTVVLCMQDLAAICAELHPRQPEPGPPHLLAATSMRPLRHRGARVPPSQE</sequence>
<feature type="domain" description="DUF4200" evidence="4">
    <location>
        <begin position="36"/>
        <end position="152"/>
    </location>
</feature>
<gene>
    <name evidence="5" type="primary">Cc42m</name>
    <name evidence="5" type="ORF">GALDEA_R09917</name>
</gene>
<name>A0A7K9TCF5_9PICI</name>
<feature type="coiled-coil region" evidence="2">
    <location>
        <begin position="54"/>
        <end position="141"/>
    </location>
</feature>
<dbReference type="OrthoDB" id="10264298at2759"/>
<feature type="non-terminal residue" evidence="5">
    <location>
        <position position="332"/>
    </location>
</feature>
<proteinExistence type="predicted"/>
<reference evidence="5 6" key="1">
    <citation type="submission" date="2019-09" db="EMBL/GenBank/DDBJ databases">
        <title>Bird 10,000 Genomes (B10K) Project - Family phase.</title>
        <authorList>
            <person name="Zhang G."/>
        </authorList>
    </citation>
    <scope>NUCLEOTIDE SEQUENCE [LARGE SCALE GENOMIC DNA]</scope>
    <source>
        <strain evidence="5">B10K-DU-001-62</strain>
        <tissue evidence="5">Muscle</tissue>
    </source>
</reference>
<dbReference type="PANTHER" id="PTHR21683:SF9">
    <property type="entry name" value="CILIA- AND FLAGELLA-ASSOCIATED PROTEIN 73"/>
    <property type="match status" value="1"/>
</dbReference>
<dbReference type="Pfam" id="PF13863">
    <property type="entry name" value="DUF4200"/>
    <property type="match status" value="1"/>
</dbReference>
<keyword evidence="6" id="KW-1185">Reference proteome</keyword>
<evidence type="ECO:0000313" key="5">
    <source>
        <dbReference type="EMBL" id="NXI46239.1"/>
    </source>
</evidence>